<dbReference type="OrthoDB" id="1407143at2"/>
<organism evidence="3 4">
    <name type="scientific">Flagellimonas taeanensis</name>
    <dbReference type="NCBI Taxonomy" id="1005926"/>
    <lineage>
        <taxon>Bacteria</taxon>
        <taxon>Pseudomonadati</taxon>
        <taxon>Bacteroidota</taxon>
        <taxon>Flavobacteriia</taxon>
        <taxon>Flavobacteriales</taxon>
        <taxon>Flavobacteriaceae</taxon>
        <taxon>Flagellimonas</taxon>
    </lineage>
</organism>
<dbReference type="STRING" id="1055723.SAMN05216293_0729"/>
<evidence type="ECO:0000313" key="4">
    <source>
        <dbReference type="Proteomes" id="UP000184031"/>
    </source>
</evidence>
<proteinExistence type="predicted"/>
<feature type="chain" id="PRO_5009920591" description="MORN repeat-containing protein" evidence="1">
    <location>
        <begin position="23"/>
        <end position="281"/>
    </location>
</feature>
<reference evidence="3 4" key="1">
    <citation type="submission" date="2016-11" db="EMBL/GenBank/DDBJ databases">
        <authorList>
            <person name="Varghese N."/>
            <person name="Submissions S."/>
        </authorList>
    </citation>
    <scope>NUCLEOTIDE SEQUENCE [LARGE SCALE GENOMIC DNA]</scope>
    <source>
        <strain evidence="3 4">CGMCC 1.12174</strain>
        <strain evidence="2 5">DSM 26351</strain>
    </source>
</reference>
<evidence type="ECO:0008006" key="6">
    <source>
        <dbReference type="Google" id="ProtNLM"/>
    </source>
</evidence>
<dbReference type="EMBL" id="FOKU01000002">
    <property type="protein sequence ID" value="SFB75083.1"/>
    <property type="molecule type" value="Genomic_DNA"/>
</dbReference>
<sequence length="281" mass="31421">MKTIHLFFTMVLLGITTIQLQAQTNDWVGEWNTRFTHTDALWKLEITKNSYGEYIGTFPDGKLVGKITNGELTGTYTRTPNSFDRTGMGKMGEFRFVPTANNKNKFTGYYKVEGKDIWQADTWNGEKKLPPSLVEQIEKREREKKLGTINKDFLPDTHNIWTGTWQTDAVGKLKIVASDRLHINGKANKPIAGSNRSTLFDLEGAITGGSNPNSSVKYYQGTIKTKDGKQGTYSVYMTDEGKFSGHITWSNPGHRGLAATTQEDFSGTKTSSSTPSLVTYY</sequence>
<gene>
    <name evidence="2" type="ORF">SAMN04487891_10253</name>
    <name evidence="3" type="ORF">SAMN05216293_0729</name>
</gene>
<comment type="caution">
    <text evidence="3">The sequence shown here is derived from an EMBL/GenBank/DDBJ whole genome shotgun (WGS) entry which is preliminary data.</text>
</comment>
<dbReference type="AlphaFoldDB" id="A0A1M6RED2"/>
<dbReference type="EMBL" id="FRAT01000002">
    <property type="protein sequence ID" value="SHK30812.1"/>
    <property type="molecule type" value="Genomic_DNA"/>
</dbReference>
<evidence type="ECO:0000313" key="3">
    <source>
        <dbReference type="EMBL" id="SHK30812.1"/>
    </source>
</evidence>
<dbReference type="RefSeq" id="WP_143070664.1">
    <property type="nucleotide sequence ID" value="NZ_FOKU01000002.1"/>
</dbReference>
<dbReference type="Proteomes" id="UP000198940">
    <property type="component" value="Unassembled WGS sequence"/>
</dbReference>
<protein>
    <recommendedName>
        <fullName evidence="6">MORN repeat-containing protein</fullName>
    </recommendedName>
</protein>
<name>A0A1M6RED2_9FLAO</name>
<dbReference type="Proteomes" id="UP000184031">
    <property type="component" value="Unassembled WGS sequence"/>
</dbReference>
<evidence type="ECO:0000256" key="1">
    <source>
        <dbReference type="SAM" id="SignalP"/>
    </source>
</evidence>
<keyword evidence="1" id="KW-0732">Signal</keyword>
<feature type="signal peptide" evidence="1">
    <location>
        <begin position="1"/>
        <end position="22"/>
    </location>
</feature>
<keyword evidence="5" id="KW-1185">Reference proteome</keyword>
<evidence type="ECO:0000313" key="5">
    <source>
        <dbReference type="Proteomes" id="UP000198940"/>
    </source>
</evidence>
<evidence type="ECO:0000313" key="2">
    <source>
        <dbReference type="EMBL" id="SFB75083.1"/>
    </source>
</evidence>
<accession>A0A1M6RED2</accession>